<dbReference type="AlphaFoldDB" id="A0A3P5WQV7"/>
<dbReference type="Proteomes" id="UP000270468">
    <property type="component" value="Unassembled WGS sequence"/>
</dbReference>
<dbReference type="Gene3D" id="3.60.21.10">
    <property type="match status" value="1"/>
</dbReference>
<gene>
    <name evidence="5" type="primary">yfkN_2</name>
    <name evidence="5" type="ORF">FILTAD_00929</name>
</gene>
<dbReference type="Gene3D" id="3.90.780.10">
    <property type="entry name" value="5'-Nucleotidase, C-terminal domain"/>
    <property type="match status" value="1"/>
</dbReference>
<dbReference type="PRINTS" id="PR01607">
    <property type="entry name" value="APYRASEFAMLY"/>
</dbReference>
<feature type="chain" id="PRO_5018222885" evidence="3">
    <location>
        <begin position="32"/>
        <end position="900"/>
    </location>
</feature>
<dbReference type="SUPFAM" id="SSF55816">
    <property type="entry name" value="5'-nucleotidase (syn. UDP-sugar hydrolase), C-terminal domain"/>
    <property type="match status" value="1"/>
</dbReference>
<evidence type="ECO:0000313" key="6">
    <source>
        <dbReference type="Proteomes" id="UP000270468"/>
    </source>
</evidence>
<organism evidence="5 6">
    <name type="scientific">Filibacter tadaridae</name>
    <dbReference type="NCBI Taxonomy" id="2483811"/>
    <lineage>
        <taxon>Bacteria</taxon>
        <taxon>Bacillati</taxon>
        <taxon>Bacillota</taxon>
        <taxon>Bacilli</taxon>
        <taxon>Bacillales</taxon>
        <taxon>Caryophanaceae</taxon>
        <taxon>Filibacter</taxon>
    </lineage>
</organism>
<name>A0A3P5WQV7_9BACL</name>
<feature type="domain" description="SLH" evidence="4">
    <location>
        <begin position="86"/>
        <end position="149"/>
    </location>
</feature>
<dbReference type="InterPro" id="IPR032179">
    <property type="entry name" value="Cry22Aa_Ig-like"/>
</dbReference>
<dbReference type="InterPro" id="IPR006179">
    <property type="entry name" value="5_nucleotidase/apyrase"/>
</dbReference>
<dbReference type="PANTHER" id="PTHR11575">
    <property type="entry name" value="5'-NUCLEOTIDASE-RELATED"/>
    <property type="match status" value="1"/>
</dbReference>
<dbReference type="OrthoDB" id="9801679at2"/>
<dbReference type="RefSeq" id="WP_124069362.1">
    <property type="nucleotide sequence ID" value="NZ_CBCRXF010000003.1"/>
</dbReference>
<protein>
    <submittedName>
        <fullName evidence="5">Trifunctional nucleotide phosphoesterase protein YfkN</fullName>
    </submittedName>
</protein>
<dbReference type="GO" id="GO:0009166">
    <property type="term" value="P:nucleotide catabolic process"/>
    <property type="evidence" value="ECO:0007669"/>
    <property type="project" value="InterPro"/>
</dbReference>
<keyword evidence="1 3" id="KW-0732">Signal</keyword>
<dbReference type="InterPro" id="IPR004843">
    <property type="entry name" value="Calcineurin-like_PHP"/>
</dbReference>
<dbReference type="Gene3D" id="2.60.40.10">
    <property type="entry name" value="Immunoglobulins"/>
    <property type="match status" value="1"/>
</dbReference>
<dbReference type="PANTHER" id="PTHR11575:SF24">
    <property type="entry name" value="5'-NUCLEOTIDASE"/>
    <property type="match status" value="1"/>
</dbReference>
<dbReference type="InterPro" id="IPR036907">
    <property type="entry name" value="5'-Nucleotdase_C_sf"/>
</dbReference>
<evidence type="ECO:0000256" key="3">
    <source>
        <dbReference type="SAM" id="SignalP"/>
    </source>
</evidence>
<dbReference type="Pfam" id="PF02872">
    <property type="entry name" value="5_nucleotid_C"/>
    <property type="match status" value="1"/>
</dbReference>
<keyword evidence="6" id="KW-1185">Reference proteome</keyword>
<dbReference type="InterPro" id="IPR008334">
    <property type="entry name" value="5'-Nucleotdase_C"/>
</dbReference>
<feature type="region of interest" description="Disordered" evidence="2">
    <location>
        <begin position="607"/>
        <end position="628"/>
    </location>
</feature>
<evidence type="ECO:0000259" key="4">
    <source>
        <dbReference type="PROSITE" id="PS51272"/>
    </source>
</evidence>
<dbReference type="Pfam" id="PF00395">
    <property type="entry name" value="SLH"/>
    <property type="match status" value="3"/>
</dbReference>
<feature type="compositionally biased region" description="Basic and acidic residues" evidence="2">
    <location>
        <begin position="611"/>
        <end position="625"/>
    </location>
</feature>
<accession>A0A3P5WQV7</accession>
<dbReference type="Pfam" id="PF16403">
    <property type="entry name" value="Bact_surface_Ig-like"/>
    <property type="match status" value="1"/>
</dbReference>
<sequence length="900" mass="96675">MTRNRTSNSKIMTGAVTAALVATALTPAASAAFHDSTGHYKEAVSYVTSNGIAKGYTNGYFGTADSLERGDAAVMIAKALGLDVKNAPESSFKDLNNRVKGAVNALYNAGVIQGKSGTQFAPNDQITRVELAKVIAKAYGLKGGNLKNDFTDVNSNWDPFVDALLKNGITKGKSSKEFGANQDVTRGEFALFVYRAKDFVDTEAPTLSYSGETTINVTYGSVFKLPVVTVKDNKDTNVKVVKVIRDKGGAELSVIDTTKPGTYTITYSAKDAAGNKAKDLVFTVIVKAYIGTPTNDKGFNLSIMHFNDTHAHLDNAAKRVTAVKEVRAEKPDALLLDAGDVFSGTLYFNEFQGQADVEFMNLMKVDAMTFGNHEFDLGSSAEGHKALADFIKAAKFPFVSSNVDFSKDDKFNGLFNTKISSSPKNANIYTGIVKEVNGEKVGIFGLTTEDTKDIASPEDITFSNYIEEAKKMVAEFEKMGINKVVAITHIGFDDNPAVDNDQELAKAVKGIDVIVGGHSHTTLKEPVLAGDKNEPTIIVQTGQYADNLGTLDVTFNKKGVVTAHNGKLIKIADKVEDPEAAEILKKYSSEIEEIKTEPTGATAIHALENPRSGDDHTKPSVRKNETPLGNVITDGMLAKAKTYNSKVIMALQNGGGIRTAIDEGPITVGEVIQVLPFGNTLATMEVSGAELKEAFETSLRVYPNENGGFLHVSGAKVEFDSSKPTGERVVSIKYKNDDGTFTEIQDAEKYSIATNAFTAKGGDGYDVFKKAYAEGRVTDLGLSDWENFAEHLKSLGDVDPKIEKRIVDVAGNLPPQELPGKDFSGTKDNPKVYNGNSIVNVTDVASLANATVNGNLTFIGTAKEELNFANIKVTGDLILSDLDGTVFNFEGIEVEGETIF</sequence>
<feature type="signal peptide" evidence="3">
    <location>
        <begin position="1"/>
        <end position="31"/>
    </location>
</feature>
<feature type="domain" description="SLH" evidence="4">
    <location>
        <begin position="27"/>
        <end position="85"/>
    </location>
</feature>
<dbReference type="Pfam" id="PF00149">
    <property type="entry name" value="Metallophos"/>
    <property type="match status" value="1"/>
</dbReference>
<dbReference type="PROSITE" id="PS51272">
    <property type="entry name" value="SLH"/>
    <property type="match status" value="2"/>
</dbReference>
<evidence type="ECO:0000256" key="2">
    <source>
        <dbReference type="SAM" id="MobiDB-lite"/>
    </source>
</evidence>
<evidence type="ECO:0000256" key="1">
    <source>
        <dbReference type="ARBA" id="ARBA00022729"/>
    </source>
</evidence>
<proteinExistence type="predicted"/>
<dbReference type="SUPFAM" id="SSF56300">
    <property type="entry name" value="Metallo-dependent phosphatases"/>
    <property type="match status" value="1"/>
</dbReference>
<reference evidence="5 6" key="1">
    <citation type="submission" date="2018-11" db="EMBL/GenBank/DDBJ databases">
        <authorList>
            <person name="Criscuolo A."/>
        </authorList>
    </citation>
    <scope>NUCLEOTIDE SEQUENCE [LARGE SCALE GENOMIC DNA]</scope>
    <source>
        <strain evidence="5">ATB-66</strain>
    </source>
</reference>
<evidence type="ECO:0000313" key="5">
    <source>
        <dbReference type="EMBL" id="VDC23915.1"/>
    </source>
</evidence>
<dbReference type="InterPro" id="IPR001119">
    <property type="entry name" value="SLH_dom"/>
</dbReference>
<dbReference type="EMBL" id="UXAV01000027">
    <property type="protein sequence ID" value="VDC23915.1"/>
    <property type="molecule type" value="Genomic_DNA"/>
</dbReference>
<dbReference type="GO" id="GO:0016787">
    <property type="term" value="F:hydrolase activity"/>
    <property type="evidence" value="ECO:0007669"/>
    <property type="project" value="InterPro"/>
</dbReference>
<dbReference type="InterPro" id="IPR029052">
    <property type="entry name" value="Metallo-depent_PP-like"/>
</dbReference>
<dbReference type="InterPro" id="IPR013783">
    <property type="entry name" value="Ig-like_fold"/>
</dbReference>